<comment type="caution">
    <text evidence="1">The sequence shown here is derived from an EMBL/GenBank/DDBJ whole genome shotgun (WGS) entry which is preliminary data.</text>
</comment>
<name>A0A9K3LYE1_9STRA</name>
<gene>
    <name evidence="1" type="ORF">IV203_019393</name>
</gene>
<evidence type="ECO:0000313" key="2">
    <source>
        <dbReference type="Proteomes" id="UP000693970"/>
    </source>
</evidence>
<protein>
    <submittedName>
        <fullName evidence="1">Uncharacterized protein</fullName>
    </submittedName>
</protein>
<keyword evidence="2" id="KW-1185">Reference proteome</keyword>
<organism evidence="1 2">
    <name type="scientific">Nitzschia inconspicua</name>
    <dbReference type="NCBI Taxonomy" id="303405"/>
    <lineage>
        <taxon>Eukaryota</taxon>
        <taxon>Sar</taxon>
        <taxon>Stramenopiles</taxon>
        <taxon>Ochrophyta</taxon>
        <taxon>Bacillariophyta</taxon>
        <taxon>Bacillariophyceae</taxon>
        <taxon>Bacillariophycidae</taxon>
        <taxon>Bacillariales</taxon>
        <taxon>Bacillariaceae</taxon>
        <taxon>Nitzschia</taxon>
    </lineage>
</organism>
<proteinExistence type="predicted"/>
<dbReference type="EMBL" id="JAGRRH010000004">
    <property type="protein sequence ID" value="KAG7370823.1"/>
    <property type="molecule type" value="Genomic_DNA"/>
</dbReference>
<reference evidence="1" key="2">
    <citation type="submission" date="2021-04" db="EMBL/GenBank/DDBJ databases">
        <authorList>
            <person name="Podell S."/>
        </authorList>
    </citation>
    <scope>NUCLEOTIDE SEQUENCE</scope>
    <source>
        <strain evidence="1">Hildebrandi</strain>
    </source>
</reference>
<accession>A0A9K3LYE1</accession>
<sequence length="72" mass="8106">MAIGCIWDGTKETAELTHFLNATFHCSARGSEVSLPKVTDLHVAEVNEDVYQYKILRLDIQRQKSKGRTVSV</sequence>
<dbReference type="Proteomes" id="UP000693970">
    <property type="component" value="Unassembled WGS sequence"/>
</dbReference>
<dbReference type="AlphaFoldDB" id="A0A9K3LYE1"/>
<reference evidence="1" key="1">
    <citation type="journal article" date="2021" name="Sci. Rep.">
        <title>Diploid genomic architecture of Nitzschia inconspicua, an elite biomass production diatom.</title>
        <authorList>
            <person name="Oliver A."/>
            <person name="Podell S."/>
            <person name="Pinowska A."/>
            <person name="Traller J.C."/>
            <person name="Smith S.R."/>
            <person name="McClure R."/>
            <person name="Beliaev A."/>
            <person name="Bohutskyi P."/>
            <person name="Hill E.A."/>
            <person name="Rabines A."/>
            <person name="Zheng H."/>
            <person name="Allen L.Z."/>
            <person name="Kuo A."/>
            <person name="Grigoriev I.V."/>
            <person name="Allen A.E."/>
            <person name="Hazlebeck D."/>
            <person name="Allen E.E."/>
        </authorList>
    </citation>
    <scope>NUCLEOTIDE SEQUENCE</scope>
    <source>
        <strain evidence="1">Hildebrandi</strain>
    </source>
</reference>
<evidence type="ECO:0000313" key="1">
    <source>
        <dbReference type="EMBL" id="KAG7370823.1"/>
    </source>
</evidence>
<dbReference type="OrthoDB" id="39806at2759"/>